<dbReference type="CDD" id="cd14707">
    <property type="entry name" value="bZIP_plant_BZIP46"/>
    <property type="match status" value="1"/>
</dbReference>
<evidence type="ECO:0000259" key="6">
    <source>
        <dbReference type="PROSITE" id="PS00036"/>
    </source>
</evidence>
<dbReference type="PANTHER" id="PTHR22952">
    <property type="entry name" value="CAMP-RESPONSE ELEMENT BINDING PROTEIN-RELATED"/>
    <property type="match status" value="1"/>
</dbReference>
<dbReference type="PANTHER" id="PTHR22952:SF433">
    <property type="entry name" value="PROTEIN FD"/>
    <property type="match status" value="1"/>
</dbReference>
<feature type="region of interest" description="Disordered" evidence="5">
    <location>
        <begin position="79"/>
        <end position="111"/>
    </location>
</feature>
<feature type="region of interest" description="Disordered" evidence="5">
    <location>
        <begin position="302"/>
        <end position="322"/>
    </location>
</feature>
<sequence length="322" mass="35817">MLSSAKHQRNLRVSATNKNKTLNKVSSISPSSPSSSSSSSTSSSSPLPSQDSQTQKRSLITMEEVWKDINLASIHHINHHSQHPQHNHEPRFRSHNHQNQNPNSIFQDFLNGPLNEEPAPTSLAMGSASNGDSTTVTALCSSPFPPPATVLSLNSGAGFEFLDNQDPLVVTPNSNLQSHHNLSNIPSFNTPFEALVTSTCFGKKRGQESNEGTGNRRHKRMIKNRESAARSRARKQECVSLFLLSTQGYQREEKKCTYAIKMLLMKPFVSHLQAYTNELELEVAHLQAENARLKRQQDQLRMAAANPQPKKNTLQRSFTAPF</sequence>
<evidence type="ECO:0000256" key="1">
    <source>
        <dbReference type="ARBA" id="ARBA00004123"/>
    </source>
</evidence>
<organism evidence="7 8">
    <name type="scientific">Camelina sativa</name>
    <name type="common">False flax</name>
    <name type="synonym">Myagrum sativum</name>
    <dbReference type="NCBI Taxonomy" id="90675"/>
    <lineage>
        <taxon>Eukaryota</taxon>
        <taxon>Viridiplantae</taxon>
        <taxon>Streptophyta</taxon>
        <taxon>Embryophyta</taxon>
        <taxon>Tracheophyta</taxon>
        <taxon>Spermatophyta</taxon>
        <taxon>Magnoliopsida</taxon>
        <taxon>eudicotyledons</taxon>
        <taxon>Gunneridae</taxon>
        <taxon>Pentapetalae</taxon>
        <taxon>rosids</taxon>
        <taxon>malvids</taxon>
        <taxon>Brassicales</taxon>
        <taxon>Brassicaceae</taxon>
        <taxon>Camelineae</taxon>
        <taxon>Camelina</taxon>
    </lineage>
</organism>
<keyword evidence="4" id="KW-0539">Nucleus</keyword>
<protein>
    <submittedName>
        <fullName evidence="8">Protein FD-like isoform X1</fullName>
    </submittedName>
</protein>
<keyword evidence="2" id="KW-0597">Phosphoprotein</keyword>
<feature type="compositionally biased region" description="Polar residues" evidence="5">
    <location>
        <begin position="309"/>
        <end position="322"/>
    </location>
</feature>
<dbReference type="InterPro" id="IPR046347">
    <property type="entry name" value="bZIP_sf"/>
</dbReference>
<dbReference type="PROSITE" id="PS00036">
    <property type="entry name" value="BZIP_BASIC"/>
    <property type="match status" value="1"/>
</dbReference>
<keyword evidence="3" id="KW-0238">DNA-binding</keyword>
<feature type="compositionally biased region" description="Polar residues" evidence="5">
    <location>
        <begin position="97"/>
        <end position="106"/>
    </location>
</feature>
<proteinExistence type="predicted"/>
<accession>A0ABM0U883</accession>
<dbReference type="RefSeq" id="XP_010437402.1">
    <property type="nucleotide sequence ID" value="XM_010439100.1"/>
</dbReference>
<feature type="compositionally biased region" description="Polar residues" evidence="5">
    <location>
        <begin position="11"/>
        <end position="25"/>
    </location>
</feature>
<dbReference type="InterPro" id="IPR043452">
    <property type="entry name" value="BZIP46-like"/>
</dbReference>
<feature type="compositionally biased region" description="Low complexity" evidence="5">
    <location>
        <begin position="26"/>
        <end position="49"/>
    </location>
</feature>
<keyword evidence="7" id="KW-1185">Reference proteome</keyword>
<evidence type="ECO:0000313" key="7">
    <source>
        <dbReference type="Proteomes" id="UP000694864"/>
    </source>
</evidence>
<dbReference type="GeneID" id="104721180"/>
<evidence type="ECO:0000313" key="8">
    <source>
        <dbReference type="RefSeq" id="XP_010437402.1"/>
    </source>
</evidence>
<comment type="subcellular location">
    <subcellularLocation>
        <location evidence="1">Nucleus</location>
    </subcellularLocation>
</comment>
<dbReference type="Gene3D" id="1.20.5.170">
    <property type="match status" value="1"/>
</dbReference>
<evidence type="ECO:0000256" key="5">
    <source>
        <dbReference type="SAM" id="MobiDB-lite"/>
    </source>
</evidence>
<dbReference type="Proteomes" id="UP000694864">
    <property type="component" value="Chromosome 11"/>
</dbReference>
<evidence type="ECO:0000256" key="3">
    <source>
        <dbReference type="ARBA" id="ARBA00023125"/>
    </source>
</evidence>
<reference evidence="8" key="2">
    <citation type="submission" date="2025-08" db="UniProtKB">
        <authorList>
            <consortium name="RefSeq"/>
        </authorList>
    </citation>
    <scope>IDENTIFICATION</scope>
    <source>
        <tissue evidence="8">Leaf</tissue>
    </source>
</reference>
<dbReference type="InterPro" id="IPR004827">
    <property type="entry name" value="bZIP"/>
</dbReference>
<feature type="domain" description="BZIP" evidence="6">
    <location>
        <begin position="219"/>
        <end position="234"/>
    </location>
</feature>
<name>A0ABM0U883_CAMSA</name>
<evidence type="ECO:0000256" key="4">
    <source>
        <dbReference type="ARBA" id="ARBA00023242"/>
    </source>
</evidence>
<gene>
    <name evidence="8" type="primary">LOC104721180</name>
</gene>
<dbReference type="SUPFAM" id="SSF57959">
    <property type="entry name" value="Leucine zipper domain"/>
    <property type="match status" value="1"/>
</dbReference>
<feature type="region of interest" description="Disordered" evidence="5">
    <location>
        <begin position="1"/>
        <end position="57"/>
    </location>
</feature>
<feature type="compositionally biased region" description="Basic residues" evidence="5">
    <location>
        <begin position="1"/>
        <end position="10"/>
    </location>
</feature>
<reference evidence="7" key="1">
    <citation type="journal article" date="2014" name="Nat. Commun.">
        <title>The emerging biofuel crop Camelina sativa retains a highly undifferentiated hexaploid genome structure.</title>
        <authorList>
            <person name="Kagale S."/>
            <person name="Koh C."/>
            <person name="Nixon J."/>
            <person name="Bollina V."/>
            <person name="Clarke W.E."/>
            <person name="Tuteja R."/>
            <person name="Spillane C."/>
            <person name="Robinson S.J."/>
            <person name="Links M.G."/>
            <person name="Clarke C."/>
            <person name="Higgins E.E."/>
            <person name="Huebert T."/>
            <person name="Sharpe A.G."/>
            <person name="Parkin I.A."/>
        </authorList>
    </citation>
    <scope>NUCLEOTIDE SEQUENCE [LARGE SCALE GENOMIC DNA]</scope>
    <source>
        <strain evidence="7">cv. DH55</strain>
    </source>
</reference>
<evidence type="ECO:0000256" key="2">
    <source>
        <dbReference type="ARBA" id="ARBA00022553"/>
    </source>
</evidence>